<dbReference type="PANTHER" id="PTHR10458">
    <property type="entry name" value="PEPTIDE DEFORMYLASE"/>
    <property type="match status" value="1"/>
</dbReference>
<keyword evidence="4" id="KW-1185">Reference proteome</keyword>
<proteinExistence type="inferred from homology"/>
<evidence type="ECO:0000313" key="3">
    <source>
        <dbReference type="EMBL" id="MBB4041980.1"/>
    </source>
</evidence>
<dbReference type="NCBIfam" id="TIGR00079">
    <property type="entry name" value="pept_deformyl"/>
    <property type="match status" value="1"/>
</dbReference>
<dbReference type="InterPro" id="IPR023635">
    <property type="entry name" value="Peptide_deformylase"/>
</dbReference>
<dbReference type="EMBL" id="JACIDC010000017">
    <property type="protein sequence ID" value="MBB4041980.1"/>
    <property type="molecule type" value="Genomic_DNA"/>
</dbReference>
<dbReference type="AlphaFoldDB" id="A0A7W6IJG1"/>
<comment type="similarity">
    <text evidence="1 2">Belongs to the polypeptide deformylase family.</text>
</comment>
<gene>
    <name evidence="3" type="ORF">GGR34_003664</name>
</gene>
<dbReference type="HAMAP" id="MF_00163">
    <property type="entry name" value="Pep_deformylase"/>
    <property type="match status" value="1"/>
</dbReference>
<accession>A0A7W6IJG1</accession>
<protein>
    <recommendedName>
        <fullName evidence="2">Peptide deformylase-like</fullName>
    </recommendedName>
    <alternativeName>
        <fullName evidence="2">Polypeptide deformylase-like</fullName>
    </alternativeName>
</protein>
<name>A0A7W6IJG1_9HYPH</name>
<dbReference type="SUPFAM" id="SSF56420">
    <property type="entry name" value="Peptide deformylase"/>
    <property type="match status" value="1"/>
</dbReference>
<dbReference type="RefSeq" id="WP_027317175.1">
    <property type="nucleotide sequence ID" value="NZ_JACIDC010000017.1"/>
</dbReference>
<dbReference type="InterPro" id="IPR036821">
    <property type="entry name" value="Peptide_deformylase_sf"/>
</dbReference>
<dbReference type="GO" id="GO:0042586">
    <property type="term" value="F:peptide deformylase activity"/>
    <property type="evidence" value="ECO:0007669"/>
    <property type="project" value="InterPro"/>
</dbReference>
<dbReference type="Pfam" id="PF01327">
    <property type="entry name" value="Pep_deformylase"/>
    <property type="match status" value="1"/>
</dbReference>
<evidence type="ECO:0000256" key="2">
    <source>
        <dbReference type="HAMAP-Rule" id="MF_00163"/>
    </source>
</evidence>
<evidence type="ECO:0000256" key="1">
    <source>
        <dbReference type="ARBA" id="ARBA00010759"/>
    </source>
</evidence>
<sequence>MTIRPIIRFPDPRLRLKAEPILAIDEEIRTLARDLTETMRTAPGIGITAPHVGVLRRLVVIQLETDPEPHISINPEIVWASPEMIRHVEGSVSMPGVTDELERSARVRVKYRDLDGMDREEAAEGLMAVCLQHEIDQLDGIFWIDRLSKLRRDRLIKRFEKLQRIRT</sequence>
<dbReference type="Gene3D" id="3.90.45.10">
    <property type="entry name" value="Peptide deformylase"/>
    <property type="match status" value="1"/>
</dbReference>
<dbReference type="PANTHER" id="PTHR10458:SF22">
    <property type="entry name" value="PEPTIDE DEFORMYLASE"/>
    <property type="match status" value="1"/>
</dbReference>
<dbReference type="NCBIfam" id="NF009484">
    <property type="entry name" value="PRK12846.1-5"/>
    <property type="match status" value="1"/>
</dbReference>
<keyword evidence="3" id="KW-0378">Hydrolase</keyword>
<feature type="active site" evidence="2">
    <location>
        <position position="134"/>
    </location>
</feature>
<dbReference type="NCBIfam" id="NF001159">
    <property type="entry name" value="PRK00150.1-3"/>
    <property type="match status" value="1"/>
</dbReference>
<dbReference type="CDD" id="cd00487">
    <property type="entry name" value="Pep_deformylase"/>
    <property type="match status" value="1"/>
</dbReference>
<dbReference type="Proteomes" id="UP000519439">
    <property type="component" value="Unassembled WGS sequence"/>
</dbReference>
<reference evidence="3 4" key="1">
    <citation type="submission" date="2020-08" db="EMBL/GenBank/DDBJ databases">
        <title>Genomic Encyclopedia of Type Strains, Phase IV (KMG-IV): sequencing the most valuable type-strain genomes for metagenomic binning, comparative biology and taxonomic classification.</title>
        <authorList>
            <person name="Goeker M."/>
        </authorList>
    </citation>
    <scope>NUCLEOTIDE SEQUENCE [LARGE SCALE GENOMIC DNA]</scope>
    <source>
        <strain evidence="3 4">DSM 15743</strain>
    </source>
</reference>
<evidence type="ECO:0000313" key="4">
    <source>
        <dbReference type="Proteomes" id="UP000519439"/>
    </source>
</evidence>
<comment type="caution">
    <text evidence="2">Lacks conserved residue(s) required for the propagation of feature annotation.</text>
</comment>
<comment type="caution">
    <text evidence="3">The sequence shown here is derived from an EMBL/GenBank/DDBJ whole genome shotgun (WGS) entry which is preliminary data.</text>
</comment>
<dbReference type="PRINTS" id="PR01576">
    <property type="entry name" value="PDEFORMYLASE"/>
</dbReference>
<dbReference type="PIRSF" id="PIRSF004749">
    <property type="entry name" value="Pep_def"/>
    <property type="match status" value="1"/>
</dbReference>
<organism evidence="3 4">
    <name type="scientific">Microvirga flocculans</name>
    <dbReference type="NCBI Taxonomy" id="217168"/>
    <lineage>
        <taxon>Bacteria</taxon>
        <taxon>Pseudomonadati</taxon>
        <taxon>Pseudomonadota</taxon>
        <taxon>Alphaproteobacteria</taxon>
        <taxon>Hyphomicrobiales</taxon>
        <taxon>Methylobacteriaceae</taxon>
        <taxon>Microvirga</taxon>
    </lineage>
</organism>